<dbReference type="KEGG" id="fuv:JR347_07225"/>
<sequence length="282" mass="33230">MRNFFGLLVTFIVVLIIWTVQDKMDFDEYFIEETGEFQGFYFVPDVSQKLLLNNKTYLVTKSKLHDSGRIFDKEIDSLVNQYRATLKLPDTLSTFSKEVWDKYFELTKSKRKKWDTTLYSYQDSVKLTVEYEVFFDPQYLFKCKDYYYSLSPSTLGARLDGKLRDTEYSEFKKYVEQCNKTLNVNKGDLLTIYIPRSDHLLAQKSKRVTMSAYIINTADGDELFRNTAGFEMLTEFEEYMTWHDSIIHLIIAGTFIIGLVITFFAGIGNRIKRLVMIDHYDK</sequence>
<dbReference type="RefSeq" id="WP_205723378.1">
    <property type="nucleotide sequence ID" value="NZ_CP070608.1"/>
</dbReference>
<evidence type="ECO:0000256" key="1">
    <source>
        <dbReference type="SAM" id="Phobius"/>
    </source>
</evidence>
<protein>
    <submittedName>
        <fullName evidence="2">Uncharacterized protein</fullName>
    </submittedName>
</protein>
<keyword evidence="1" id="KW-0812">Transmembrane</keyword>
<keyword evidence="3" id="KW-1185">Reference proteome</keyword>
<keyword evidence="1" id="KW-1133">Transmembrane helix</keyword>
<feature type="transmembrane region" description="Helical" evidence="1">
    <location>
        <begin position="246"/>
        <end position="267"/>
    </location>
</feature>
<dbReference type="Proteomes" id="UP000662783">
    <property type="component" value="Chromosome"/>
</dbReference>
<name>A0A974WHW3_9BACT</name>
<reference evidence="2" key="1">
    <citation type="submission" date="2021-02" db="EMBL/GenBank/DDBJ databases">
        <title>Fulvivirga sp. S481 isolated from sea water.</title>
        <authorList>
            <person name="Bae S.S."/>
            <person name="Baek K."/>
        </authorList>
    </citation>
    <scope>NUCLEOTIDE SEQUENCE</scope>
    <source>
        <strain evidence="2">S481</strain>
    </source>
</reference>
<dbReference type="AlphaFoldDB" id="A0A974WHW3"/>
<keyword evidence="1" id="KW-0472">Membrane</keyword>
<accession>A0A974WHW3</accession>
<organism evidence="2 3">
    <name type="scientific">Fulvivirga lutea</name>
    <dbReference type="NCBI Taxonomy" id="2810512"/>
    <lineage>
        <taxon>Bacteria</taxon>
        <taxon>Pseudomonadati</taxon>
        <taxon>Bacteroidota</taxon>
        <taxon>Cytophagia</taxon>
        <taxon>Cytophagales</taxon>
        <taxon>Fulvivirgaceae</taxon>
        <taxon>Fulvivirga</taxon>
    </lineage>
</organism>
<proteinExistence type="predicted"/>
<evidence type="ECO:0000313" key="3">
    <source>
        <dbReference type="Proteomes" id="UP000662783"/>
    </source>
</evidence>
<gene>
    <name evidence="2" type="ORF">JR347_07225</name>
</gene>
<dbReference type="EMBL" id="CP070608">
    <property type="protein sequence ID" value="QSE98864.1"/>
    <property type="molecule type" value="Genomic_DNA"/>
</dbReference>
<evidence type="ECO:0000313" key="2">
    <source>
        <dbReference type="EMBL" id="QSE98864.1"/>
    </source>
</evidence>